<dbReference type="RefSeq" id="WP_098006516.1">
    <property type="nucleotide sequence ID" value="NZ_NVMX01000097.1"/>
</dbReference>
<comment type="caution">
    <text evidence="1">The sequence shown here is derived from an EMBL/GenBank/DDBJ whole genome shotgun (WGS) entry which is preliminary data.</text>
</comment>
<accession>A0A9X6STL5</accession>
<sequence length="61" mass="7509">MIIYVLMEQDYEGSHIFLVHTDKEMIMKQFYAERSVQVWKDGEILRIIESKDRYNPELWLE</sequence>
<dbReference type="EMBL" id="NVMX01000097">
    <property type="protein sequence ID" value="PDZ94871.1"/>
    <property type="molecule type" value="Genomic_DNA"/>
</dbReference>
<gene>
    <name evidence="1" type="ORF">CON36_31500</name>
</gene>
<dbReference type="Proteomes" id="UP000219922">
    <property type="component" value="Unassembled WGS sequence"/>
</dbReference>
<name>A0A9X6STL5_BACCE</name>
<organism evidence="1 2">
    <name type="scientific">Bacillus cereus</name>
    <dbReference type="NCBI Taxonomy" id="1396"/>
    <lineage>
        <taxon>Bacteria</taxon>
        <taxon>Bacillati</taxon>
        <taxon>Bacillota</taxon>
        <taxon>Bacilli</taxon>
        <taxon>Bacillales</taxon>
        <taxon>Bacillaceae</taxon>
        <taxon>Bacillus</taxon>
        <taxon>Bacillus cereus group</taxon>
    </lineage>
</organism>
<reference evidence="1 2" key="1">
    <citation type="submission" date="2017-09" db="EMBL/GenBank/DDBJ databases">
        <title>Large-scale bioinformatics analysis of Bacillus genomes uncovers conserved roles of natural products in bacterial physiology.</title>
        <authorList>
            <consortium name="Agbiome Team Llc"/>
            <person name="Bleich R.M."/>
            <person name="Grubbs K.J."/>
            <person name="Santa Maria K.C."/>
            <person name="Allen S.E."/>
            <person name="Farag S."/>
            <person name="Shank E.A."/>
            <person name="Bowers A."/>
        </authorList>
    </citation>
    <scope>NUCLEOTIDE SEQUENCE [LARGE SCALE GENOMIC DNA]</scope>
    <source>
        <strain evidence="1 2">AFS092789</strain>
    </source>
</reference>
<dbReference type="AlphaFoldDB" id="A0A9X6STL5"/>
<evidence type="ECO:0000313" key="2">
    <source>
        <dbReference type="Proteomes" id="UP000219922"/>
    </source>
</evidence>
<proteinExistence type="predicted"/>
<evidence type="ECO:0000313" key="1">
    <source>
        <dbReference type="EMBL" id="PDZ94871.1"/>
    </source>
</evidence>
<protein>
    <submittedName>
        <fullName evidence="1">Uncharacterized protein</fullName>
    </submittedName>
</protein>